<keyword evidence="1" id="KW-0863">Zinc-finger</keyword>
<dbReference type="CDD" id="cd19757">
    <property type="entry name" value="Bbox1"/>
    <property type="match status" value="1"/>
</dbReference>
<feature type="coiled-coil region" evidence="2">
    <location>
        <begin position="61"/>
        <end position="88"/>
    </location>
</feature>
<evidence type="ECO:0000256" key="2">
    <source>
        <dbReference type="SAM" id="Coils"/>
    </source>
</evidence>
<dbReference type="GO" id="GO:0008270">
    <property type="term" value="F:zinc ion binding"/>
    <property type="evidence" value="ECO:0007669"/>
    <property type="project" value="UniProtKB-KW"/>
</dbReference>
<keyword evidence="1" id="KW-0862">Zinc</keyword>
<organism evidence="4 5">
    <name type="scientific">Mytilus coruscus</name>
    <name type="common">Sea mussel</name>
    <dbReference type="NCBI Taxonomy" id="42192"/>
    <lineage>
        <taxon>Eukaryota</taxon>
        <taxon>Metazoa</taxon>
        <taxon>Spiralia</taxon>
        <taxon>Lophotrochozoa</taxon>
        <taxon>Mollusca</taxon>
        <taxon>Bivalvia</taxon>
        <taxon>Autobranchia</taxon>
        <taxon>Pteriomorphia</taxon>
        <taxon>Mytilida</taxon>
        <taxon>Mytiloidea</taxon>
        <taxon>Mytilidae</taxon>
        <taxon>Mytilinae</taxon>
        <taxon>Mytilus</taxon>
    </lineage>
</organism>
<feature type="domain" description="B box-type" evidence="3">
    <location>
        <begin position="2"/>
        <end position="52"/>
    </location>
</feature>
<reference evidence="4 5" key="1">
    <citation type="submission" date="2020-06" db="EMBL/GenBank/DDBJ databases">
        <authorList>
            <person name="Li R."/>
            <person name="Bekaert M."/>
        </authorList>
    </citation>
    <scope>NUCLEOTIDE SEQUENCE [LARGE SCALE GENOMIC DNA]</scope>
    <source>
        <strain evidence="5">wild</strain>
    </source>
</reference>
<protein>
    <recommendedName>
        <fullName evidence="3">B box-type domain-containing protein</fullName>
    </recommendedName>
</protein>
<dbReference type="Proteomes" id="UP000507470">
    <property type="component" value="Unassembled WGS sequence"/>
</dbReference>
<gene>
    <name evidence="4" type="ORF">MCOR_41757</name>
</gene>
<evidence type="ECO:0000259" key="3">
    <source>
        <dbReference type="PROSITE" id="PS50119"/>
    </source>
</evidence>
<name>A0A6J8DK39_MYTCO</name>
<evidence type="ECO:0000313" key="5">
    <source>
        <dbReference type="Proteomes" id="UP000507470"/>
    </source>
</evidence>
<dbReference type="InterPro" id="IPR000315">
    <property type="entry name" value="Znf_B-box"/>
</dbReference>
<keyword evidence="5" id="KW-1185">Reference proteome</keyword>
<proteinExistence type="predicted"/>
<dbReference type="AlphaFoldDB" id="A0A6J8DK39"/>
<dbReference type="Pfam" id="PF22586">
    <property type="entry name" value="ANCHR-like_BBOX"/>
    <property type="match status" value="1"/>
</dbReference>
<dbReference type="OrthoDB" id="6134495at2759"/>
<accession>A0A6J8DK39</accession>
<dbReference type="EMBL" id="CACVKT020007531">
    <property type="protein sequence ID" value="CAC5408355.1"/>
    <property type="molecule type" value="Genomic_DNA"/>
</dbReference>
<keyword evidence="1" id="KW-0479">Metal-binding</keyword>
<sequence length="242" mass="28379">MAAAVFCGPCRYREITKEAKKWCTNCDEGLCDDCAEVHKRSEISQNHEIIFVDDFRKIDNIKQCMENCKSATNEIKKLELEIKNDLLLTRTKVNDHLDKLQKKLLRELRSTSYLCTSKYNKLLQNLESREEMLTKLRKQTLHMKTNSSEKQLFFGTREINKKIAQEIESTKNVISTTKDYELKFILHSLIETFLNGVKEFGQIKVLECDTNLDFRDPKNPSCSNWDECSYFEKYFRLEGSAN</sequence>
<keyword evidence="2" id="KW-0175">Coiled coil</keyword>
<evidence type="ECO:0000256" key="1">
    <source>
        <dbReference type="PROSITE-ProRule" id="PRU00024"/>
    </source>
</evidence>
<evidence type="ECO:0000313" key="4">
    <source>
        <dbReference type="EMBL" id="CAC5408355.1"/>
    </source>
</evidence>
<dbReference type="PROSITE" id="PS50119">
    <property type="entry name" value="ZF_BBOX"/>
    <property type="match status" value="1"/>
</dbReference>